<reference evidence="2" key="1">
    <citation type="submission" date="2013-09" db="EMBL/GenBank/DDBJ databases">
        <title>Corchorus olitorius genome sequencing.</title>
        <authorList>
            <person name="Alam M."/>
            <person name="Haque M.S."/>
            <person name="Islam M.S."/>
            <person name="Emdad E.M."/>
            <person name="Islam M.M."/>
            <person name="Ahmed B."/>
            <person name="Halim A."/>
            <person name="Hossen Q.M.M."/>
            <person name="Hossain M.Z."/>
            <person name="Ahmed R."/>
            <person name="Khan M.M."/>
            <person name="Islam R."/>
            <person name="Rashid M.M."/>
            <person name="Khan S.A."/>
            <person name="Rahman M.S."/>
            <person name="Alam M."/>
            <person name="Yahiya A.S."/>
            <person name="Khan M.S."/>
            <person name="Azam M.S."/>
            <person name="Haque T."/>
            <person name="Lashkar M.Z.H."/>
            <person name="Akhand A.I."/>
            <person name="Morshed G."/>
            <person name="Roy S."/>
            <person name="Uddin K.S."/>
            <person name="Rabeya T."/>
            <person name="Hossain A.S."/>
            <person name="Chowdhury A."/>
            <person name="Snigdha A.R."/>
            <person name="Mortoza M.S."/>
            <person name="Matin S.A."/>
            <person name="Hoque S.M.E."/>
            <person name="Islam M.K."/>
            <person name="Roy D.K."/>
            <person name="Haider R."/>
            <person name="Moosa M.M."/>
            <person name="Elias S.M."/>
            <person name="Hasan A.M."/>
            <person name="Jahan S."/>
            <person name="Shafiuddin M."/>
            <person name="Mahmood N."/>
            <person name="Shommy N.S."/>
        </authorList>
    </citation>
    <scope>NUCLEOTIDE SEQUENCE [LARGE SCALE GENOMIC DNA]</scope>
    <source>
        <strain evidence="2">cv. O-4</strain>
    </source>
</reference>
<accession>A0A1R3G4P2</accession>
<proteinExistence type="predicted"/>
<keyword evidence="2" id="KW-1185">Reference proteome</keyword>
<comment type="caution">
    <text evidence="1">The sequence shown here is derived from an EMBL/GenBank/DDBJ whole genome shotgun (WGS) entry which is preliminary data.</text>
</comment>
<gene>
    <name evidence="1" type="ORF">COLO4_36871</name>
</gene>
<dbReference type="Gene3D" id="3.40.50.2300">
    <property type="match status" value="1"/>
</dbReference>
<name>A0A1R3G4P2_9ROSI</name>
<dbReference type="AlphaFoldDB" id="A0A1R3G4P2"/>
<protein>
    <submittedName>
        <fullName evidence="1">Argonaute 4</fullName>
    </submittedName>
</protein>
<dbReference type="Proteomes" id="UP000187203">
    <property type="component" value="Unassembled WGS sequence"/>
</dbReference>
<evidence type="ECO:0000313" key="1">
    <source>
        <dbReference type="EMBL" id="OMO53026.1"/>
    </source>
</evidence>
<evidence type="ECO:0000313" key="2">
    <source>
        <dbReference type="Proteomes" id="UP000187203"/>
    </source>
</evidence>
<organism evidence="1 2">
    <name type="scientific">Corchorus olitorius</name>
    <dbReference type="NCBI Taxonomy" id="93759"/>
    <lineage>
        <taxon>Eukaryota</taxon>
        <taxon>Viridiplantae</taxon>
        <taxon>Streptophyta</taxon>
        <taxon>Embryophyta</taxon>
        <taxon>Tracheophyta</taxon>
        <taxon>Spermatophyta</taxon>
        <taxon>Magnoliopsida</taxon>
        <taxon>eudicotyledons</taxon>
        <taxon>Gunneridae</taxon>
        <taxon>Pentapetalae</taxon>
        <taxon>rosids</taxon>
        <taxon>malvids</taxon>
        <taxon>Malvales</taxon>
        <taxon>Malvaceae</taxon>
        <taxon>Grewioideae</taxon>
        <taxon>Apeibeae</taxon>
        <taxon>Corchorus</taxon>
    </lineage>
</organism>
<sequence>MVKLRSNFTQSASSKVKNGDQYLTNLLLEINAKLGVGGLNSMLAIAN</sequence>
<dbReference type="EMBL" id="AWUE01023689">
    <property type="protein sequence ID" value="OMO53026.1"/>
    <property type="molecule type" value="Genomic_DNA"/>
</dbReference>